<dbReference type="PANTHER" id="PTHR24321">
    <property type="entry name" value="DEHYDROGENASES, SHORT CHAIN"/>
    <property type="match status" value="1"/>
</dbReference>
<reference evidence="3 4" key="1">
    <citation type="submission" date="2017-02" db="EMBL/GenBank/DDBJ databases">
        <title>The new phylogeny of genus Mycobacterium.</title>
        <authorList>
            <person name="Tortoli E."/>
            <person name="Trovato A."/>
            <person name="Cirillo D.M."/>
        </authorList>
    </citation>
    <scope>NUCLEOTIDE SEQUENCE [LARGE SCALE GENOMIC DNA]</scope>
    <source>
        <strain evidence="3 4">DSM 45000</strain>
    </source>
</reference>
<dbReference type="PANTHER" id="PTHR24321:SF8">
    <property type="entry name" value="ESTRADIOL 17-BETA-DEHYDROGENASE 8-RELATED"/>
    <property type="match status" value="1"/>
</dbReference>
<dbReference type="CDD" id="cd05233">
    <property type="entry name" value="SDR_c"/>
    <property type="match status" value="1"/>
</dbReference>
<dbReference type="Proteomes" id="UP000192513">
    <property type="component" value="Unassembled WGS sequence"/>
</dbReference>
<dbReference type="NCBIfam" id="NF005559">
    <property type="entry name" value="PRK07231.1"/>
    <property type="match status" value="1"/>
</dbReference>
<dbReference type="InterPro" id="IPR036291">
    <property type="entry name" value="NAD(P)-bd_dom_sf"/>
</dbReference>
<dbReference type="InterPro" id="IPR020904">
    <property type="entry name" value="Sc_DH/Rdtase_CS"/>
</dbReference>
<dbReference type="STRING" id="590652.BST39_17475"/>
<proteinExistence type="inferred from homology"/>
<keyword evidence="4" id="KW-1185">Reference proteome</keyword>
<evidence type="ECO:0000256" key="1">
    <source>
        <dbReference type="ARBA" id="ARBA00006484"/>
    </source>
</evidence>
<dbReference type="PRINTS" id="PR00080">
    <property type="entry name" value="SDRFAMILY"/>
</dbReference>
<dbReference type="OrthoDB" id="7064009at2"/>
<dbReference type="PRINTS" id="PR00081">
    <property type="entry name" value="GDHRDH"/>
</dbReference>
<dbReference type="AlphaFoldDB" id="A0A1X0I8H5"/>
<evidence type="ECO:0000256" key="2">
    <source>
        <dbReference type="ARBA" id="ARBA00023002"/>
    </source>
</evidence>
<sequence>MHSGTAGLVTGASSGIGEGVARMFASRGAAVTLADIDAEAGQRIVDDIVSAGGTARFALCDVTDPEQVKRMVDEAVDVYQRLDFAVNNAGITGPVGPTAEIPLDGWHRVLDLDLSAVFYCMKYEIPHMDAAGGGAIVNISSDAGLQAVPGIAAYVAAKHAVIGLTRTAAMEYAPNGLRINAVCPGATNTPLMALWFQGDPSAEAAATHAIPLGRMAEVDEVAEGVLWLCSPAASYAVGMAMALEGGLTIGVAHPKG</sequence>
<organism evidence="3 4">
    <name type="scientific">Mycobacterium paraseoulense</name>
    <dbReference type="NCBI Taxonomy" id="590652"/>
    <lineage>
        <taxon>Bacteria</taxon>
        <taxon>Bacillati</taxon>
        <taxon>Actinomycetota</taxon>
        <taxon>Actinomycetes</taxon>
        <taxon>Mycobacteriales</taxon>
        <taxon>Mycobacteriaceae</taxon>
        <taxon>Mycobacterium</taxon>
    </lineage>
</organism>
<gene>
    <name evidence="3" type="ORF">BST39_17475</name>
</gene>
<evidence type="ECO:0008006" key="5">
    <source>
        <dbReference type="Google" id="ProtNLM"/>
    </source>
</evidence>
<dbReference type="Gene3D" id="3.40.50.720">
    <property type="entry name" value="NAD(P)-binding Rossmann-like Domain"/>
    <property type="match status" value="1"/>
</dbReference>
<dbReference type="InterPro" id="IPR002347">
    <property type="entry name" value="SDR_fam"/>
</dbReference>
<dbReference type="SUPFAM" id="SSF51735">
    <property type="entry name" value="NAD(P)-binding Rossmann-fold domains"/>
    <property type="match status" value="1"/>
</dbReference>
<accession>A0A1X0I8H5</accession>
<comment type="similarity">
    <text evidence="1">Belongs to the short-chain dehydrogenases/reductases (SDR) family.</text>
</comment>
<dbReference type="FunFam" id="3.40.50.720:FF:000084">
    <property type="entry name" value="Short-chain dehydrogenase reductase"/>
    <property type="match status" value="1"/>
</dbReference>
<dbReference type="PROSITE" id="PS00061">
    <property type="entry name" value="ADH_SHORT"/>
    <property type="match status" value="1"/>
</dbReference>
<keyword evidence="2" id="KW-0560">Oxidoreductase</keyword>
<evidence type="ECO:0000313" key="3">
    <source>
        <dbReference type="EMBL" id="ORB38438.1"/>
    </source>
</evidence>
<dbReference type="EMBL" id="MVIE01000022">
    <property type="protein sequence ID" value="ORB38438.1"/>
    <property type="molecule type" value="Genomic_DNA"/>
</dbReference>
<comment type="caution">
    <text evidence="3">The sequence shown here is derived from an EMBL/GenBank/DDBJ whole genome shotgun (WGS) entry which is preliminary data.</text>
</comment>
<dbReference type="GO" id="GO:0016491">
    <property type="term" value="F:oxidoreductase activity"/>
    <property type="evidence" value="ECO:0007669"/>
    <property type="project" value="UniProtKB-KW"/>
</dbReference>
<dbReference type="Pfam" id="PF13561">
    <property type="entry name" value="adh_short_C2"/>
    <property type="match status" value="1"/>
</dbReference>
<evidence type="ECO:0000313" key="4">
    <source>
        <dbReference type="Proteomes" id="UP000192513"/>
    </source>
</evidence>
<protein>
    <recommendedName>
        <fullName evidence="5">Short-chain dehydrogenase</fullName>
    </recommendedName>
</protein>
<name>A0A1X0I8H5_9MYCO</name>